<protein>
    <submittedName>
        <fullName evidence="1">Uncharacterized protein</fullName>
    </submittedName>
</protein>
<reference evidence="1 2" key="1">
    <citation type="submission" date="2016-10" db="EMBL/GenBank/DDBJ databases">
        <authorList>
            <person name="de Groot N.N."/>
        </authorList>
    </citation>
    <scope>NUCLEOTIDE SEQUENCE [LARGE SCALE GENOMIC DNA]</scope>
    <source>
        <strain evidence="1 2">KPR-7B</strain>
    </source>
</reference>
<sequence length="313" mass="34072">MSQVKFPALIGESPLAILTAIGTFRLIHDFVDDDARLSWDPNDRAPVLHSRLATVDAVVEELSEIVAEMPDDVVVPGGPAGFPPPGEAPDKLRLKQGQLYERFGGDPPSPVVQNWLASLVTDLVADDKGRGAISQFTAPAGKQSMATMLEKPLRLVQSEPDYLRQALVGWRRVPGVTGEYLDHRANWDSGEDGRGKAEMRGVPGATWLALMSYPLWTTTAAGKQPRTSGWHSQPVGGDYRRSAPELRLPLWREPLGLAAVKALVEDPVLDGKWDAVEQSKQDKLRVMGIFYVCRANRRQAVGGKSAGVLVPVS</sequence>
<gene>
    <name evidence="1" type="ORF">SAMN04487766_11218</name>
</gene>
<evidence type="ECO:0000313" key="2">
    <source>
        <dbReference type="Proteomes" id="UP000199671"/>
    </source>
</evidence>
<name>A0A1G9YBY1_9ACTO</name>
<proteinExistence type="predicted"/>
<dbReference type="EMBL" id="FNHU01000012">
    <property type="protein sequence ID" value="SDN06644.1"/>
    <property type="molecule type" value="Genomic_DNA"/>
</dbReference>
<dbReference type="OrthoDB" id="3354409at2"/>
<dbReference type="AlphaFoldDB" id="A0A1G9YBY1"/>
<accession>A0A1G9YBY1</accession>
<dbReference type="RefSeq" id="WP_092611719.1">
    <property type="nucleotide sequence ID" value="NZ_FNHU01000012.1"/>
</dbReference>
<evidence type="ECO:0000313" key="1">
    <source>
        <dbReference type="EMBL" id="SDN06644.1"/>
    </source>
</evidence>
<dbReference type="Proteomes" id="UP000199671">
    <property type="component" value="Unassembled WGS sequence"/>
</dbReference>
<organism evidence="1 2">
    <name type="scientific">Actinomyces ruminicola</name>
    <dbReference type="NCBI Taxonomy" id="332524"/>
    <lineage>
        <taxon>Bacteria</taxon>
        <taxon>Bacillati</taxon>
        <taxon>Actinomycetota</taxon>
        <taxon>Actinomycetes</taxon>
        <taxon>Actinomycetales</taxon>
        <taxon>Actinomycetaceae</taxon>
        <taxon>Actinomyces</taxon>
    </lineage>
</organism>